<dbReference type="PANTHER" id="PTHR43884">
    <property type="entry name" value="ACYL-COA DEHYDROGENASE"/>
    <property type="match status" value="1"/>
</dbReference>
<dbReference type="SUPFAM" id="SSF56645">
    <property type="entry name" value="Acyl-CoA dehydrogenase NM domain-like"/>
    <property type="match status" value="1"/>
</dbReference>
<dbReference type="PROSITE" id="PS00073">
    <property type="entry name" value="ACYL_COA_DH_2"/>
    <property type="match status" value="1"/>
</dbReference>
<dbReference type="EMBL" id="ABCS01000045">
    <property type="protein sequence ID" value="EDM77503.1"/>
    <property type="molecule type" value="Genomic_DNA"/>
</dbReference>
<dbReference type="GO" id="GO:0003995">
    <property type="term" value="F:acyl-CoA dehydrogenase activity"/>
    <property type="evidence" value="ECO:0007669"/>
    <property type="project" value="InterPro"/>
</dbReference>
<evidence type="ECO:0000259" key="8">
    <source>
        <dbReference type="Pfam" id="PF02770"/>
    </source>
</evidence>
<dbReference type="Pfam" id="PF02770">
    <property type="entry name" value="Acyl-CoA_dh_M"/>
    <property type="match status" value="1"/>
</dbReference>
<evidence type="ECO:0000256" key="1">
    <source>
        <dbReference type="ARBA" id="ARBA00001974"/>
    </source>
</evidence>
<organism evidence="10 11">
    <name type="scientific">Plesiocystis pacifica SIR-1</name>
    <dbReference type="NCBI Taxonomy" id="391625"/>
    <lineage>
        <taxon>Bacteria</taxon>
        <taxon>Pseudomonadati</taxon>
        <taxon>Myxococcota</taxon>
        <taxon>Polyangia</taxon>
        <taxon>Nannocystales</taxon>
        <taxon>Nannocystaceae</taxon>
        <taxon>Plesiocystis</taxon>
    </lineage>
</organism>
<dbReference type="Pfam" id="PF02771">
    <property type="entry name" value="Acyl-CoA_dh_N"/>
    <property type="match status" value="1"/>
</dbReference>
<dbReference type="InterPro" id="IPR013786">
    <property type="entry name" value="AcylCoA_DH/ox_N"/>
</dbReference>
<evidence type="ECO:0000259" key="9">
    <source>
        <dbReference type="Pfam" id="PF02771"/>
    </source>
</evidence>
<evidence type="ECO:0000259" key="7">
    <source>
        <dbReference type="Pfam" id="PF00441"/>
    </source>
</evidence>
<dbReference type="SUPFAM" id="SSF47203">
    <property type="entry name" value="Acyl-CoA dehydrogenase C-terminal domain-like"/>
    <property type="match status" value="1"/>
</dbReference>
<dbReference type="PROSITE" id="PS00072">
    <property type="entry name" value="ACYL_COA_DH_1"/>
    <property type="match status" value="1"/>
</dbReference>
<keyword evidence="3 6" id="KW-0285">Flavoprotein</keyword>
<comment type="similarity">
    <text evidence="2 6">Belongs to the acyl-CoA dehydrogenase family.</text>
</comment>
<dbReference type="Gene3D" id="1.20.140.10">
    <property type="entry name" value="Butyryl-CoA Dehydrogenase, subunit A, domain 3"/>
    <property type="match status" value="1"/>
</dbReference>
<dbReference type="Gene3D" id="1.10.540.10">
    <property type="entry name" value="Acyl-CoA dehydrogenase/oxidase, N-terminal domain"/>
    <property type="match status" value="1"/>
</dbReference>
<keyword evidence="5 6" id="KW-0560">Oxidoreductase</keyword>
<evidence type="ECO:0000256" key="6">
    <source>
        <dbReference type="RuleBase" id="RU362125"/>
    </source>
</evidence>
<dbReference type="InterPro" id="IPR006089">
    <property type="entry name" value="Acyl-CoA_DH_CS"/>
</dbReference>
<dbReference type="InterPro" id="IPR006091">
    <property type="entry name" value="Acyl-CoA_Oxase/DH_mid-dom"/>
</dbReference>
<dbReference type="AlphaFoldDB" id="A6G9J5"/>
<feature type="domain" description="Acyl-CoA oxidase/dehydrogenase middle" evidence="8">
    <location>
        <begin position="126"/>
        <end position="220"/>
    </location>
</feature>
<reference evidence="10 11" key="1">
    <citation type="submission" date="2007-06" db="EMBL/GenBank/DDBJ databases">
        <authorList>
            <person name="Shimkets L."/>
            <person name="Ferriera S."/>
            <person name="Johnson J."/>
            <person name="Kravitz S."/>
            <person name="Beeson K."/>
            <person name="Sutton G."/>
            <person name="Rogers Y.-H."/>
            <person name="Friedman R."/>
            <person name="Frazier M."/>
            <person name="Venter J.C."/>
        </authorList>
    </citation>
    <scope>NUCLEOTIDE SEQUENCE [LARGE SCALE GENOMIC DNA]</scope>
    <source>
        <strain evidence="10 11">SIR-1</strain>
    </source>
</reference>
<keyword evidence="4 6" id="KW-0274">FAD</keyword>
<evidence type="ECO:0000256" key="4">
    <source>
        <dbReference type="ARBA" id="ARBA00022827"/>
    </source>
</evidence>
<dbReference type="Proteomes" id="UP000005801">
    <property type="component" value="Unassembled WGS sequence"/>
</dbReference>
<protein>
    <submittedName>
        <fullName evidence="10">Acyl-CoA dehydrogenase</fullName>
    </submittedName>
</protein>
<proteinExistence type="inferred from homology"/>
<dbReference type="InterPro" id="IPR046373">
    <property type="entry name" value="Acyl-CoA_Oxase/DH_mid-dom_sf"/>
</dbReference>
<dbReference type="FunFam" id="2.40.110.10:FF:000002">
    <property type="entry name" value="Acyl-CoA dehydrogenase fadE12"/>
    <property type="match status" value="1"/>
</dbReference>
<dbReference type="InterPro" id="IPR037069">
    <property type="entry name" value="AcylCoA_DH/ox_N_sf"/>
</dbReference>
<sequence>MSMDFSWSEDMQAQYDSTVKFCRTLNDGLDERLAAARFPREQWRACGEFGLLGLCVPEAYGGMGLSCVDTARMIEAFGYGCQDMGLVFSASAHQFACVAPIVETGSEALKDELLADLAAGTRVAANAMTEAEAGSDSSALKTTATLEGDHYRLNGIKSYASNGPVSDLLLVYANVNPAWGYMGITAFAVDRESPGLRVGEPFHKMGLETSPIASVYFEDCMVPVSRRVGEEGDGAKIFANSMHWERGCLFAAYLGLMQRNLEQAIEYAKERRQFRRPIGSFQAVSHKIVNMRMRLDSARLLLYRACWLRDHGDTATAEIAMSKVAVSEAAVQSGLDLIQIFGGIGYTREAQVERSLRDSVAATLFSGTSEIQRNLIAKELGL</sequence>
<comment type="cofactor">
    <cofactor evidence="1 6">
        <name>FAD</name>
        <dbReference type="ChEBI" id="CHEBI:57692"/>
    </cofactor>
</comment>
<dbReference type="STRING" id="391625.PPSIR1_25004"/>
<evidence type="ECO:0000256" key="5">
    <source>
        <dbReference type="ARBA" id="ARBA00023002"/>
    </source>
</evidence>
<dbReference type="eggNOG" id="COG1960">
    <property type="taxonomic scope" value="Bacteria"/>
</dbReference>
<evidence type="ECO:0000313" key="10">
    <source>
        <dbReference type="EMBL" id="EDM77503.1"/>
    </source>
</evidence>
<dbReference type="InterPro" id="IPR009100">
    <property type="entry name" value="AcylCoA_DH/oxidase_NM_dom_sf"/>
</dbReference>
<dbReference type="PIRSF" id="PIRSF016578">
    <property type="entry name" value="HsaA"/>
    <property type="match status" value="1"/>
</dbReference>
<dbReference type="Pfam" id="PF00441">
    <property type="entry name" value="Acyl-CoA_dh_1"/>
    <property type="match status" value="1"/>
</dbReference>
<feature type="domain" description="Acyl-CoA dehydrogenase/oxidase N-terminal" evidence="9">
    <location>
        <begin position="9"/>
        <end position="120"/>
    </location>
</feature>
<dbReference type="FunFam" id="1.20.140.10:FF:000001">
    <property type="entry name" value="Acyl-CoA dehydrogenase"/>
    <property type="match status" value="1"/>
</dbReference>
<comment type="caution">
    <text evidence="10">The sequence shown here is derived from an EMBL/GenBank/DDBJ whole genome shotgun (WGS) entry which is preliminary data.</text>
</comment>
<feature type="domain" description="Acyl-CoA dehydrogenase/oxidase C-terminal" evidence="7">
    <location>
        <begin position="232"/>
        <end position="380"/>
    </location>
</feature>
<evidence type="ECO:0000313" key="11">
    <source>
        <dbReference type="Proteomes" id="UP000005801"/>
    </source>
</evidence>
<dbReference type="GO" id="GO:0050660">
    <property type="term" value="F:flavin adenine dinucleotide binding"/>
    <property type="evidence" value="ECO:0007669"/>
    <property type="project" value="InterPro"/>
</dbReference>
<evidence type="ECO:0000256" key="3">
    <source>
        <dbReference type="ARBA" id="ARBA00022630"/>
    </source>
</evidence>
<dbReference type="InterPro" id="IPR036250">
    <property type="entry name" value="AcylCo_DH-like_C"/>
</dbReference>
<accession>A6G9J5</accession>
<name>A6G9J5_9BACT</name>
<gene>
    <name evidence="10" type="ORF">PPSIR1_25004</name>
</gene>
<dbReference type="Gene3D" id="2.40.110.10">
    <property type="entry name" value="Butyryl-CoA Dehydrogenase, subunit A, domain 2"/>
    <property type="match status" value="1"/>
</dbReference>
<keyword evidence="11" id="KW-1185">Reference proteome</keyword>
<dbReference type="PANTHER" id="PTHR43884:SF12">
    <property type="entry name" value="ISOVALERYL-COA DEHYDROGENASE, MITOCHONDRIAL-RELATED"/>
    <property type="match status" value="1"/>
</dbReference>
<dbReference type="InterPro" id="IPR009075">
    <property type="entry name" value="AcylCo_DH/oxidase_C"/>
</dbReference>
<evidence type="ECO:0000256" key="2">
    <source>
        <dbReference type="ARBA" id="ARBA00009347"/>
    </source>
</evidence>